<dbReference type="Pfam" id="PF14105">
    <property type="entry name" value="DUF4278"/>
    <property type="match status" value="1"/>
</dbReference>
<name>B7K2X0_RIPO1</name>
<keyword evidence="2" id="KW-1185">Reference proteome</keyword>
<protein>
    <recommendedName>
        <fullName evidence="3">DUF4278 domain-containing protein</fullName>
    </recommendedName>
</protein>
<dbReference type="EMBL" id="CP001287">
    <property type="protein sequence ID" value="ACK67671.1"/>
    <property type="molecule type" value="Genomic_DNA"/>
</dbReference>
<reference evidence="2" key="1">
    <citation type="journal article" date="2011" name="MBio">
        <title>Novel metabolic attributes of the genus Cyanothece, comprising a group of unicellular nitrogen-fixing Cyanobacteria.</title>
        <authorList>
            <person name="Bandyopadhyay A."/>
            <person name="Elvitigala T."/>
            <person name="Welsh E."/>
            <person name="Stockel J."/>
            <person name="Liberton M."/>
            <person name="Min H."/>
            <person name="Sherman L.A."/>
            <person name="Pakrasi H.B."/>
        </authorList>
    </citation>
    <scope>NUCLEOTIDE SEQUENCE [LARGE SCALE GENOMIC DNA]</scope>
    <source>
        <strain evidence="2">PCC 8801</strain>
    </source>
</reference>
<dbReference type="AlphaFoldDB" id="B7K2X0"/>
<sequence length="61" mass="7256">MELLFRGIKYQHRPIALEVTEKDINGIYRGIPWKCCRYRHLSGSSIFSRTMTYRGVTYQQS</sequence>
<dbReference type="eggNOG" id="ENOG50320TT">
    <property type="taxonomic scope" value="Bacteria"/>
</dbReference>
<dbReference type="STRING" id="41431.PCC8801_3716"/>
<evidence type="ECO:0000313" key="1">
    <source>
        <dbReference type="EMBL" id="ACK67671.1"/>
    </source>
</evidence>
<dbReference type="InterPro" id="IPR025458">
    <property type="entry name" value="DUF4278"/>
</dbReference>
<dbReference type="RefSeq" id="WP_012596929.1">
    <property type="nucleotide sequence ID" value="NC_011726.1"/>
</dbReference>
<accession>B7K2X0</accession>
<gene>
    <name evidence="1" type="ordered locus">PCC8801_3716</name>
</gene>
<evidence type="ECO:0000313" key="2">
    <source>
        <dbReference type="Proteomes" id="UP000008204"/>
    </source>
</evidence>
<dbReference type="Proteomes" id="UP000008204">
    <property type="component" value="Chromosome"/>
</dbReference>
<organism evidence="1 2">
    <name type="scientific">Rippkaea orientalis (strain PCC 8801 / RF-1)</name>
    <name type="common">Cyanothece sp. (strain PCC 8801)</name>
    <dbReference type="NCBI Taxonomy" id="41431"/>
    <lineage>
        <taxon>Bacteria</taxon>
        <taxon>Bacillati</taxon>
        <taxon>Cyanobacteriota</taxon>
        <taxon>Cyanophyceae</taxon>
        <taxon>Oscillatoriophycideae</taxon>
        <taxon>Chroococcales</taxon>
        <taxon>Aphanothecaceae</taxon>
        <taxon>Rippkaea</taxon>
        <taxon>Rippkaea orientalis</taxon>
    </lineage>
</organism>
<dbReference type="KEGG" id="cyp:PCC8801_3716"/>
<proteinExistence type="predicted"/>
<evidence type="ECO:0008006" key="3">
    <source>
        <dbReference type="Google" id="ProtNLM"/>
    </source>
</evidence>
<dbReference type="HOGENOM" id="CLU_195251_1_0_3"/>
<dbReference type="OrthoDB" id="515032at2"/>